<dbReference type="SFLD" id="SFLDS00003">
    <property type="entry name" value="Haloacid_Dehalogenase"/>
    <property type="match status" value="1"/>
</dbReference>
<dbReference type="SFLD" id="SFLDG01129">
    <property type="entry name" value="C1.5:_HAD__Beta-PGM__Phosphata"/>
    <property type="match status" value="1"/>
</dbReference>
<name>A0A3B0WD73_9ZZZZ</name>
<dbReference type="CDD" id="cd01427">
    <property type="entry name" value="HAD_like"/>
    <property type="match status" value="1"/>
</dbReference>
<dbReference type="InterPro" id="IPR006439">
    <property type="entry name" value="HAD-SF_hydro_IA"/>
</dbReference>
<evidence type="ECO:0000313" key="1">
    <source>
        <dbReference type="EMBL" id="VAW48637.1"/>
    </source>
</evidence>
<gene>
    <name evidence="1" type="ORF">MNBD_GAMMA04-856</name>
</gene>
<dbReference type="GO" id="GO:0006281">
    <property type="term" value="P:DNA repair"/>
    <property type="evidence" value="ECO:0007669"/>
    <property type="project" value="TreeGrafter"/>
</dbReference>
<protein>
    <submittedName>
        <fullName evidence="1">GMP/IMP nucleotidase YrfG</fullName>
    </submittedName>
</protein>
<dbReference type="Pfam" id="PF13419">
    <property type="entry name" value="HAD_2"/>
    <property type="match status" value="1"/>
</dbReference>
<dbReference type="InterPro" id="IPR041492">
    <property type="entry name" value="HAD_2"/>
</dbReference>
<dbReference type="Gene3D" id="3.40.50.1000">
    <property type="entry name" value="HAD superfamily/HAD-like"/>
    <property type="match status" value="1"/>
</dbReference>
<dbReference type="GO" id="GO:0005829">
    <property type="term" value="C:cytosol"/>
    <property type="evidence" value="ECO:0007669"/>
    <property type="project" value="TreeGrafter"/>
</dbReference>
<accession>A0A3B0WD73</accession>
<dbReference type="EMBL" id="UOFB01000279">
    <property type="protein sequence ID" value="VAW48637.1"/>
    <property type="molecule type" value="Genomic_DNA"/>
</dbReference>
<dbReference type="NCBIfam" id="TIGR01509">
    <property type="entry name" value="HAD-SF-IA-v3"/>
    <property type="match status" value="1"/>
</dbReference>
<dbReference type="PANTHER" id="PTHR43434:SF3">
    <property type="entry name" value="GMP_IMP NUCLEOTIDASE YRFG"/>
    <property type="match status" value="1"/>
</dbReference>
<organism evidence="1">
    <name type="scientific">hydrothermal vent metagenome</name>
    <dbReference type="NCBI Taxonomy" id="652676"/>
    <lineage>
        <taxon>unclassified sequences</taxon>
        <taxon>metagenomes</taxon>
        <taxon>ecological metagenomes</taxon>
    </lineage>
</organism>
<dbReference type="InterPro" id="IPR023214">
    <property type="entry name" value="HAD_sf"/>
</dbReference>
<dbReference type="NCBIfam" id="NF011564">
    <property type="entry name" value="PRK14988.1"/>
    <property type="match status" value="1"/>
</dbReference>
<proteinExistence type="predicted"/>
<dbReference type="InterPro" id="IPR036412">
    <property type="entry name" value="HAD-like_sf"/>
</dbReference>
<dbReference type="SUPFAM" id="SSF56784">
    <property type="entry name" value="HAD-like"/>
    <property type="match status" value="1"/>
</dbReference>
<dbReference type="InterPro" id="IPR050155">
    <property type="entry name" value="HAD-like_hydrolase_sf"/>
</dbReference>
<dbReference type="AlphaFoldDB" id="A0A3B0WD73"/>
<dbReference type="PANTHER" id="PTHR43434">
    <property type="entry name" value="PHOSPHOGLYCOLATE PHOSPHATASE"/>
    <property type="match status" value="1"/>
</dbReference>
<reference evidence="1" key="1">
    <citation type="submission" date="2018-06" db="EMBL/GenBank/DDBJ databases">
        <authorList>
            <person name="Zhirakovskaya E."/>
        </authorList>
    </citation>
    <scope>NUCLEOTIDE SEQUENCE</scope>
</reference>
<sequence>MNAHLDWSKIDTVLLDMDGTLLDLHFDWHFWMEVIPQAYADKNRLSLEASKKLIHEKIHSQTGTLNWYCLDYWTETLNLPIATLKRELKHQIQVHPEVMDFLAQLKNHHKQVIMVTNAHRDSLVLKLEMTEIGDYFDTIISSHDIGLPKENIKLWSEIQHIAPYAPERTLLIDDNIQALQSAQAYGIAYPLCATFISPKLDKVDPQSFAYFERYSEIMPDLKETP</sequence>
<dbReference type="GO" id="GO:0008967">
    <property type="term" value="F:phosphoglycolate phosphatase activity"/>
    <property type="evidence" value="ECO:0007669"/>
    <property type="project" value="TreeGrafter"/>
</dbReference>